<dbReference type="AlphaFoldDB" id="A0A255G6Z2"/>
<dbReference type="SUPFAM" id="SSF140453">
    <property type="entry name" value="EsxAB dimer-like"/>
    <property type="match status" value="1"/>
</dbReference>
<dbReference type="OrthoDB" id="2086631at2"/>
<feature type="compositionally biased region" description="Acidic residues" evidence="1">
    <location>
        <begin position="341"/>
        <end position="351"/>
    </location>
</feature>
<comment type="caution">
    <text evidence="4">The sequence shown here is derived from an EMBL/GenBank/DDBJ whole genome shotgun (WGS) entry which is preliminary data.</text>
</comment>
<evidence type="ECO:0000256" key="2">
    <source>
        <dbReference type="SAM" id="Phobius"/>
    </source>
</evidence>
<organism evidence="4 5">
    <name type="scientific">Enemella evansiae</name>
    <dbReference type="NCBI Taxonomy" id="2016499"/>
    <lineage>
        <taxon>Bacteria</taxon>
        <taxon>Bacillati</taxon>
        <taxon>Actinomycetota</taxon>
        <taxon>Actinomycetes</taxon>
        <taxon>Propionibacteriales</taxon>
        <taxon>Propionibacteriaceae</taxon>
        <taxon>Enemella</taxon>
    </lineage>
</organism>
<keyword evidence="5" id="KW-1185">Reference proteome</keyword>
<evidence type="ECO:0000259" key="3">
    <source>
        <dbReference type="Pfam" id="PF25547"/>
    </source>
</evidence>
<protein>
    <recommendedName>
        <fullName evidence="3">Outer membrane channel protein CpnT-like N-terminal domain-containing protein</fullName>
    </recommendedName>
</protein>
<keyword evidence="2" id="KW-0812">Transmembrane</keyword>
<keyword evidence="2" id="KW-1133">Transmembrane helix</keyword>
<keyword evidence="2" id="KW-0472">Membrane</keyword>
<reference evidence="4 5" key="1">
    <citation type="submission" date="2017-07" db="EMBL/GenBank/DDBJ databases">
        <title>Draft whole genome sequences of clinical Proprionibacteriaceae strains.</title>
        <authorList>
            <person name="Bernier A.-M."/>
            <person name="Bernard K."/>
            <person name="Domingo M.-C."/>
        </authorList>
    </citation>
    <scope>NUCLEOTIDE SEQUENCE [LARGE SCALE GENOMIC DNA]</scope>
    <source>
        <strain evidence="4 5">NML 030167</strain>
    </source>
</reference>
<gene>
    <name evidence="4" type="ORF">CGZ94_14940</name>
</gene>
<dbReference type="EMBL" id="NMVO01000015">
    <property type="protein sequence ID" value="OYO11707.1"/>
    <property type="molecule type" value="Genomic_DNA"/>
</dbReference>
<dbReference type="RefSeq" id="WP_094406113.1">
    <property type="nucleotide sequence ID" value="NZ_NMVO01000015.1"/>
</dbReference>
<dbReference type="Proteomes" id="UP000215896">
    <property type="component" value="Unassembled WGS sequence"/>
</dbReference>
<dbReference type="Gene3D" id="1.10.287.1060">
    <property type="entry name" value="ESAT-6-like"/>
    <property type="match status" value="1"/>
</dbReference>
<dbReference type="InterPro" id="IPR036689">
    <property type="entry name" value="ESAT-6-like_sf"/>
</dbReference>
<evidence type="ECO:0000256" key="1">
    <source>
        <dbReference type="SAM" id="MobiDB-lite"/>
    </source>
</evidence>
<proteinExistence type="predicted"/>
<feature type="transmembrane region" description="Helical" evidence="2">
    <location>
        <begin position="189"/>
        <end position="212"/>
    </location>
</feature>
<evidence type="ECO:0000313" key="4">
    <source>
        <dbReference type="EMBL" id="OYO11707.1"/>
    </source>
</evidence>
<dbReference type="Pfam" id="PF25547">
    <property type="entry name" value="WXG100_2"/>
    <property type="match status" value="1"/>
</dbReference>
<sequence length="351" mass="37291">MTATSQGLPFVSVGSANVTLPIYNDIASASQHWADGEASIGDVTAVADIGLGILSVALDPLNALIGAAVGSLMDILVKNVSWLKEPVDFLLGNPDAIYAHAQKWQTISDDLVGVANQHAGTAGDLSGWQGRASEAYTQVMQGVNDNYRSASAAAAKMADWVSTAGMVVGIFRETIWNLIKMFVTEVVQAAILAAAAAVPSVGASLAAFTGWFGARMAMIGAKIASKMGKLMRILSKLAKKMNLSSKFFDDAARALSKVSQKLARSARLKIAGDATRPAVRGRHSIPNDRIPMKPKMPGRTTSAEVFGEKGGEIYDRLRTVNRNVVKPMDRSQTSGTLEANDTQEEIQDIDR</sequence>
<name>A0A255G6Z2_9ACTN</name>
<accession>A0A255G6Z2</accession>
<dbReference type="InterPro" id="IPR057746">
    <property type="entry name" value="CpnT-like_N"/>
</dbReference>
<feature type="region of interest" description="Disordered" evidence="1">
    <location>
        <begin position="276"/>
        <end position="300"/>
    </location>
</feature>
<feature type="domain" description="Outer membrane channel protein CpnT-like N-terminal" evidence="3">
    <location>
        <begin position="92"/>
        <end position="206"/>
    </location>
</feature>
<feature type="compositionally biased region" description="Polar residues" evidence="1">
    <location>
        <begin position="330"/>
        <end position="340"/>
    </location>
</feature>
<evidence type="ECO:0000313" key="5">
    <source>
        <dbReference type="Proteomes" id="UP000215896"/>
    </source>
</evidence>
<feature type="region of interest" description="Disordered" evidence="1">
    <location>
        <begin position="326"/>
        <end position="351"/>
    </location>
</feature>